<dbReference type="InterPro" id="IPR036388">
    <property type="entry name" value="WH-like_DNA-bd_sf"/>
</dbReference>
<dbReference type="PANTHER" id="PTHR30173:SF36">
    <property type="entry name" value="ECF RNA POLYMERASE SIGMA FACTOR SIGJ"/>
    <property type="match status" value="1"/>
</dbReference>
<organism evidence="8 9">
    <name type="scientific">Murinocardiopsis flavida</name>
    <dbReference type="NCBI Taxonomy" id="645275"/>
    <lineage>
        <taxon>Bacteria</taxon>
        <taxon>Bacillati</taxon>
        <taxon>Actinomycetota</taxon>
        <taxon>Actinomycetes</taxon>
        <taxon>Streptosporangiales</taxon>
        <taxon>Nocardiopsidaceae</taxon>
        <taxon>Murinocardiopsis</taxon>
    </lineage>
</organism>
<dbReference type="GO" id="GO:0006352">
    <property type="term" value="P:DNA-templated transcription initiation"/>
    <property type="evidence" value="ECO:0007669"/>
    <property type="project" value="InterPro"/>
</dbReference>
<evidence type="ECO:0000259" key="6">
    <source>
        <dbReference type="Pfam" id="PF04542"/>
    </source>
</evidence>
<gene>
    <name evidence="8" type="ORF">CLV63_107166</name>
</gene>
<dbReference type="NCBIfam" id="TIGR02957">
    <property type="entry name" value="SigX4"/>
    <property type="match status" value="1"/>
</dbReference>
<dbReference type="NCBIfam" id="NF007214">
    <property type="entry name" value="PRK09636.1"/>
    <property type="match status" value="1"/>
</dbReference>
<dbReference type="NCBIfam" id="TIGR02937">
    <property type="entry name" value="sigma70-ECF"/>
    <property type="match status" value="1"/>
</dbReference>
<dbReference type="InterPro" id="IPR013324">
    <property type="entry name" value="RNA_pol_sigma_r3/r4-like"/>
</dbReference>
<dbReference type="InterPro" id="IPR013249">
    <property type="entry name" value="RNA_pol_sigma70_r4_t2"/>
</dbReference>
<evidence type="ECO:0000259" key="7">
    <source>
        <dbReference type="Pfam" id="PF08281"/>
    </source>
</evidence>
<comment type="similarity">
    <text evidence="1">Belongs to the sigma-70 factor family. ECF subfamily.</text>
</comment>
<dbReference type="Pfam" id="PF04542">
    <property type="entry name" value="Sigma70_r2"/>
    <property type="match status" value="1"/>
</dbReference>
<dbReference type="InterPro" id="IPR013325">
    <property type="entry name" value="RNA_pol_sigma_r2"/>
</dbReference>
<comment type="caution">
    <text evidence="8">The sequence shown here is derived from an EMBL/GenBank/DDBJ whole genome shotgun (WGS) entry which is preliminary data.</text>
</comment>
<evidence type="ECO:0000256" key="2">
    <source>
        <dbReference type="ARBA" id="ARBA00011344"/>
    </source>
</evidence>
<protein>
    <submittedName>
        <fullName evidence="8">RNA polymerase ECF family sigma subunit</fullName>
    </submittedName>
</protein>
<evidence type="ECO:0000313" key="8">
    <source>
        <dbReference type="EMBL" id="PSK97773.1"/>
    </source>
</evidence>
<dbReference type="InterPro" id="IPR014284">
    <property type="entry name" value="RNA_pol_sigma-70_dom"/>
</dbReference>
<dbReference type="SUPFAM" id="SSF54427">
    <property type="entry name" value="NTF2-like"/>
    <property type="match status" value="1"/>
</dbReference>
<dbReference type="Proteomes" id="UP000240542">
    <property type="component" value="Unassembled WGS sequence"/>
</dbReference>
<keyword evidence="5" id="KW-0804">Transcription</keyword>
<evidence type="ECO:0000256" key="4">
    <source>
        <dbReference type="ARBA" id="ARBA00023082"/>
    </source>
</evidence>
<dbReference type="PANTHER" id="PTHR30173">
    <property type="entry name" value="SIGMA 19 FACTOR"/>
    <property type="match status" value="1"/>
</dbReference>
<proteinExistence type="inferred from homology"/>
<evidence type="ECO:0000256" key="5">
    <source>
        <dbReference type="ARBA" id="ARBA00023163"/>
    </source>
</evidence>
<keyword evidence="3" id="KW-0805">Transcription regulation</keyword>
<dbReference type="SUPFAM" id="SSF88659">
    <property type="entry name" value="Sigma3 and sigma4 domains of RNA polymerase sigma factors"/>
    <property type="match status" value="1"/>
</dbReference>
<evidence type="ECO:0000313" key="9">
    <source>
        <dbReference type="Proteomes" id="UP000240542"/>
    </source>
</evidence>
<dbReference type="InterPro" id="IPR032710">
    <property type="entry name" value="NTF2-like_dom_sf"/>
</dbReference>
<dbReference type="Gene3D" id="1.10.10.10">
    <property type="entry name" value="Winged helix-like DNA-binding domain superfamily/Winged helix DNA-binding domain"/>
    <property type="match status" value="1"/>
</dbReference>
<dbReference type="EMBL" id="PYGA01000007">
    <property type="protein sequence ID" value="PSK97773.1"/>
    <property type="molecule type" value="Genomic_DNA"/>
</dbReference>
<evidence type="ECO:0000256" key="3">
    <source>
        <dbReference type="ARBA" id="ARBA00023015"/>
    </source>
</evidence>
<feature type="domain" description="RNA polymerase sigma factor 70 region 4 type 2" evidence="7">
    <location>
        <begin position="120"/>
        <end position="172"/>
    </location>
</feature>
<dbReference type="GO" id="GO:0016987">
    <property type="term" value="F:sigma factor activity"/>
    <property type="evidence" value="ECO:0007669"/>
    <property type="project" value="UniProtKB-KW"/>
</dbReference>
<dbReference type="AlphaFoldDB" id="A0A2P8DKN5"/>
<feature type="domain" description="RNA polymerase sigma-70 region 2" evidence="6">
    <location>
        <begin position="25"/>
        <end position="84"/>
    </location>
</feature>
<dbReference type="Pfam" id="PF08281">
    <property type="entry name" value="Sigma70_r4_2"/>
    <property type="match status" value="1"/>
</dbReference>
<sequence>MPGCVGRRYREPVATGSVDEFQAQRGRMFGLAYRLLGSAEEAEDVVQDAYLRWSAADHAAIIAVPAWLARVVTNLCLNRLTSARARRERYAGPWLPEPVATADGALGPLDTAEQRESVSLAMLTLLERLTPVERAAFVLRESFGYSHREIAAILDVSEANGRQHYRRAVLRLGDSGARFAPDMGQWRRLVERFLRAAGEGDLGALEQMLAEDVVTWSDGGGKARAGRRPVVGRANVARLLALGLAKYGTDVRVAMAEVNGAPAVIGHRGGRLMGVLVVDVADGRVSALRAVLNPEKLRYLEEQLPELSHPAVGPGS</sequence>
<dbReference type="InterPro" id="IPR052704">
    <property type="entry name" value="ECF_Sigma-70_Domain"/>
</dbReference>
<keyword evidence="4" id="KW-0731">Sigma factor</keyword>
<evidence type="ECO:0000256" key="1">
    <source>
        <dbReference type="ARBA" id="ARBA00010641"/>
    </source>
</evidence>
<dbReference type="InterPro" id="IPR014303">
    <property type="entry name" value="RNA_pol_sigma-70_ECF"/>
</dbReference>
<dbReference type="Gene3D" id="3.10.450.50">
    <property type="match status" value="1"/>
</dbReference>
<reference evidence="8 9" key="1">
    <citation type="submission" date="2018-03" db="EMBL/GenBank/DDBJ databases">
        <title>Genomic Encyclopedia of Archaeal and Bacterial Type Strains, Phase II (KMG-II): from individual species to whole genera.</title>
        <authorList>
            <person name="Goeker M."/>
        </authorList>
    </citation>
    <scope>NUCLEOTIDE SEQUENCE [LARGE SCALE GENOMIC DNA]</scope>
    <source>
        <strain evidence="8 9">DSM 45312</strain>
    </source>
</reference>
<dbReference type="GO" id="GO:0003677">
    <property type="term" value="F:DNA binding"/>
    <property type="evidence" value="ECO:0007669"/>
    <property type="project" value="InterPro"/>
</dbReference>
<dbReference type="InterPro" id="IPR007627">
    <property type="entry name" value="RNA_pol_sigma70_r2"/>
</dbReference>
<keyword evidence="9" id="KW-1185">Reference proteome</keyword>
<dbReference type="Gene3D" id="1.10.1740.10">
    <property type="match status" value="1"/>
</dbReference>
<comment type="subunit">
    <text evidence="2">Interacts transiently with the RNA polymerase catalytic core formed by RpoA, RpoB, RpoC and RpoZ (2 alpha, 1 beta, 1 beta' and 1 omega subunit) to form the RNA polymerase holoenzyme that can initiate transcription.</text>
</comment>
<name>A0A2P8DKN5_9ACTN</name>
<dbReference type="SUPFAM" id="SSF88946">
    <property type="entry name" value="Sigma2 domain of RNA polymerase sigma factors"/>
    <property type="match status" value="1"/>
</dbReference>
<accession>A0A2P8DKN5</accession>